<dbReference type="EMBL" id="JBEPLW010000002">
    <property type="protein sequence ID" value="MET3574854.1"/>
    <property type="molecule type" value="Genomic_DNA"/>
</dbReference>
<keyword evidence="1" id="KW-0472">Membrane</keyword>
<feature type="transmembrane region" description="Helical" evidence="1">
    <location>
        <begin position="12"/>
        <end position="34"/>
    </location>
</feature>
<keyword evidence="1" id="KW-1133">Transmembrane helix</keyword>
<keyword evidence="1" id="KW-0812">Transmembrane</keyword>
<protein>
    <submittedName>
        <fullName evidence="2">Uncharacterized protein</fullName>
    </submittedName>
</protein>
<sequence length="35" mass="4085">MDMELTKKLDRYGLLFAAVHSVFIISLATEFLTFY</sequence>
<dbReference type="Proteomes" id="UP001549099">
    <property type="component" value="Unassembled WGS sequence"/>
</dbReference>
<name>A0ABV2G9L7_9BACL</name>
<organism evidence="2 3">
    <name type="scientific">Bhargavaea ullalensis</name>
    <dbReference type="NCBI Taxonomy" id="1265685"/>
    <lineage>
        <taxon>Bacteria</taxon>
        <taxon>Bacillati</taxon>
        <taxon>Bacillota</taxon>
        <taxon>Bacilli</taxon>
        <taxon>Bacillales</taxon>
        <taxon>Caryophanaceae</taxon>
        <taxon>Bhargavaea</taxon>
    </lineage>
</organism>
<accession>A0ABV2G9L7</accession>
<gene>
    <name evidence="2" type="ORF">ABID49_000736</name>
</gene>
<evidence type="ECO:0000256" key="1">
    <source>
        <dbReference type="SAM" id="Phobius"/>
    </source>
</evidence>
<evidence type="ECO:0000313" key="3">
    <source>
        <dbReference type="Proteomes" id="UP001549099"/>
    </source>
</evidence>
<comment type="caution">
    <text evidence="2">The sequence shown here is derived from an EMBL/GenBank/DDBJ whole genome shotgun (WGS) entry which is preliminary data.</text>
</comment>
<reference evidence="2 3" key="1">
    <citation type="submission" date="2024-06" db="EMBL/GenBank/DDBJ databases">
        <title>Genomic Encyclopedia of Type Strains, Phase IV (KMG-IV): sequencing the most valuable type-strain genomes for metagenomic binning, comparative biology and taxonomic classification.</title>
        <authorList>
            <person name="Goeker M."/>
        </authorList>
    </citation>
    <scope>NUCLEOTIDE SEQUENCE [LARGE SCALE GENOMIC DNA]</scope>
    <source>
        <strain evidence="2 3">DSM 26128</strain>
    </source>
</reference>
<evidence type="ECO:0000313" key="2">
    <source>
        <dbReference type="EMBL" id="MET3574854.1"/>
    </source>
</evidence>
<keyword evidence="3" id="KW-1185">Reference proteome</keyword>
<proteinExistence type="predicted"/>